<name>A0A2N3Y0M1_SACSN</name>
<dbReference type="AlphaFoldDB" id="A0A2N3Y0M1"/>
<dbReference type="InterPro" id="IPR029063">
    <property type="entry name" value="SAM-dependent_MTases_sf"/>
</dbReference>
<organism evidence="2 3">
    <name type="scientific">Saccharopolyspora spinosa</name>
    <dbReference type="NCBI Taxonomy" id="60894"/>
    <lineage>
        <taxon>Bacteria</taxon>
        <taxon>Bacillati</taxon>
        <taxon>Actinomycetota</taxon>
        <taxon>Actinomycetes</taxon>
        <taxon>Pseudonocardiales</taxon>
        <taxon>Pseudonocardiaceae</taxon>
        <taxon>Saccharopolyspora</taxon>
    </lineage>
</organism>
<dbReference type="SUPFAM" id="SSF53335">
    <property type="entry name" value="S-adenosyl-L-methionine-dependent methyltransferases"/>
    <property type="match status" value="1"/>
</dbReference>
<reference evidence="2" key="1">
    <citation type="submission" date="2017-12" db="EMBL/GenBank/DDBJ databases">
        <title>Sequencing the genomes of 1000 Actinobacteria strains.</title>
        <authorList>
            <person name="Klenk H.-P."/>
        </authorList>
    </citation>
    <scope>NUCLEOTIDE SEQUENCE [LARGE SCALE GENOMIC DNA]</scope>
    <source>
        <strain evidence="2">DSM 44228</strain>
    </source>
</reference>
<dbReference type="GO" id="GO:0032259">
    <property type="term" value="P:methylation"/>
    <property type="evidence" value="ECO:0007669"/>
    <property type="project" value="UniProtKB-KW"/>
</dbReference>
<dbReference type="InterPro" id="IPR013217">
    <property type="entry name" value="Methyltransf_12"/>
</dbReference>
<dbReference type="EMBL" id="PJNB01000001">
    <property type="protein sequence ID" value="PKW16466.1"/>
    <property type="molecule type" value="Genomic_DNA"/>
</dbReference>
<dbReference type="STRING" id="994479.GCA_000194155_07248"/>
<dbReference type="Gene3D" id="3.40.50.150">
    <property type="entry name" value="Vaccinia Virus protein VP39"/>
    <property type="match status" value="1"/>
</dbReference>
<proteinExistence type="predicted"/>
<dbReference type="Proteomes" id="UP000233786">
    <property type="component" value="Unassembled WGS sequence"/>
</dbReference>
<evidence type="ECO:0000313" key="2">
    <source>
        <dbReference type="EMBL" id="PKW16466.1"/>
    </source>
</evidence>
<keyword evidence="3" id="KW-1185">Reference proteome</keyword>
<dbReference type="OrthoDB" id="4528595at2"/>
<dbReference type="GO" id="GO:0008168">
    <property type="term" value="F:methyltransferase activity"/>
    <property type="evidence" value="ECO:0007669"/>
    <property type="project" value="UniProtKB-KW"/>
</dbReference>
<accession>A0A2N3Y0M1</accession>
<dbReference type="CDD" id="cd02440">
    <property type="entry name" value="AdoMet_MTases"/>
    <property type="match status" value="1"/>
</dbReference>
<feature type="domain" description="Methyltransferase type 12" evidence="1">
    <location>
        <begin position="42"/>
        <end position="141"/>
    </location>
</feature>
<protein>
    <submittedName>
        <fullName evidence="2">Methyltransferase family protein</fullName>
    </submittedName>
</protein>
<dbReference type="Pfam" id="PF08242">
    <property type="entry name" value="Methyltransf_12"/>
    <property type="match status" value="1"/>
</dbReference>
<evidence type="ECO:0000259" key="1">
    <source>
        <dbReference type="Pfam" id="PF08242"/>
    </source>
</evidence>
<gene>
    <name evidence="2" type="ORF">A8926_4299</name>
</gene>
<sequence>MRGDYTPTAEFYELVADRQVRSSGPPLRAALSDVDVDAGVVLEIGAGTGRVTEVIADALPGARIVAAEPSPPMRAILTSRVAANDDLRGRVTITAQSAPDLDLPPRLAAVVIFGVVGHLDASERTRLWRRVSERLVPGGIVVVELMGVRTSRQIPQTLSLTARLGRQRYEWWVAGRPAGPDLMRFTNTWKVHRDDVLVREVSDSYEWYTVDTELIAAESGLPTRPVPSVVSEVAPPELAVLVK</sequence>
<keyword evidence="2" id="KW-0489">Methyltransferase</keyword>
<keyword evidence="2" id="KW-0808">Transferase</keyword>
<comment type="caution">
    <text evidence="2">The sequence shown here is derived from an EMBL/GenBank/DDBJ whole genome shotgun (WGS) entry which is preliminary data.</text>
</comment>
<evidence type="ECO:0000313" key="3">
    <source>
        <dbReference type="Proteomes" id="UP000233786"/>
    </source>
</evidence>